<dbReference type="Pfam" id="PF13417">
    <property type="entry name" value="GST_N_3"/>
    <property type="match status" value="1"/>
</dbReference>
<proteinExistence type="inferred from homology"/>
<evidence type="ECO:0000256" key="2">
    <source>
        <dbReference type="ARBA" id="ARBA00047960"/>
    </source>
</evidence>
<evidence type="ECO:0000313" key="6">
    <source>
        <dbReference type="EMBL" id="CAD6234870.1"/>
    </source>
</evidence>
<dbReference type="PANTHER" id="PTHR11260">
    <property type="entry name" value="GLUTATHIONE S-TRANSFERASE, GST, SUPERFAMILY, GST DOMAIN CONTAINING"/>
    <property type="match status" value="1"/>
</dbReference>
<dbReference type="PROSITE" id="PS50405">
    <property type="entry name" value="GST_CTER"/>
    <property type="match status" value="1"/>
</dbReference>
<keyword evidence="7" id="KW-1185">Reference proteome</keyword>
<dbReference type="Proteomes" id="UP000604825">
    <property type="component" value="Unassembled WGS sequence"/>
</dbReference>
<dbReference type="InterPro" id="IPR004045">
    <property type="entry name" value="Glutathione_S-Trfase_N"/>
</dbReference>
<sequence>MSPPVKIIGHFASTYTYRVEAALRLKGVPYELIEEDLSNKSELLLANNPVHKKVPVLLHGDRAICESLVIVQYVDEAFDGPPLLPADPYDRAMARFWADFIDSKLLKPFWLAHWTEGDGQKAQVEEAKQNLALLEVHLNGKRFFGGDTVGYVDLAACVLGPWLSAVEEVTGVVVLDENEYPALRRWSKEYNSYVALKQCAPDRDQLVAFYTEKKEMYKMFANALLQQ</sequence>
<dbReference type="GO" id="GO:0005829">
    <property type="term" value="C:cytosol"/>
    <property type="evidence" value="ECO:0007669"/>
    <property type="project" value="UniProtKB-SubCell"/>
</dbReference>
<evidence type="ECO:0000259" key="4">
    <source>
        <dbReference type="PROSITE" id="PS50404"/>
    </source>
</evidence>
<dbReference type="CDD" id="cd03185">
    <property type="entry name" value="GST_C_Tau"/>
    <property type="match status" value="1"/>
</dbReference>
<evidence type="ECO:0000259" key="5">
    <source>
        <dbReference type="PROSITE" id="PS50405"/>
    </source>
</evidence>
<comment type="function">
    <text evidence="3">Is involved in the conjugation of reduced glutathione to a wide number of exogenous and endogenous hydrophobic electrophiles.</text>
</comment>
<dbReference type="GO" id="GO:0004364">
    <property type="term" value="F:glutathione transferase activity"/>
    <property type="evidence" value="ECO:0007669"/>
    <property type="project" value="UniProtKB-UniRule"/>
</dbReference>
<feature type="domain" description="GST N-terminal" evidence="4">
    <location>
        <begin position="3"/>
        <end position="82"/>
    </location>
</feature>
<dbReference type="SFLD" id="SFLDS00019">
    <property type="entry name" value="Glutathione_Transferase_(cytos"/>
    <property type="match status" value="1"/>
</dbReference>
<gene>
    <name evidence="6" type="ORF">NCGR_LOCUS23287</name>
</gene>
<dbReference type="PROSITE" id="PS50404">
    <property type="entry name" value="GST_NTER"/>
    <property type="match status" value="1"/>
</dbReference>
<dbReference type="Gene3D" id="1.20.1050.10">
    <property type="match status" value="1"/>
</dbReference>
<dbReference type="FunFam" id="1.20.1050.10:FF:000012">
    <property type="entry name" value="Tau class glutathione S-transferase"/>
    <property type="match status" value="1"/>
</dbReference>
<dbReference type="InterPro" id="IPR045074">
    <property type="entry name" value="GST_C_Tau"/>
</dbReference>
<dbReference type="FunFam" id="3.40.30.10:FF:000200">
    <property type="entry name" value="Glutathione S-transferase"/>
    <property type="match status" value="1"/>
</dbReference>
<organism evidence="6 7">
    <name type="scientific">Miscanthus lutarioriparius</name>
    <dbReference type="NCBI Taxonomy" id="422564"/>
    <lineage>
        <taxon>Eukaryota</taxon>
        <taxon>Viridiplantae</taxon>
        <taxon>Streptophyta</taxon>
        <taxon>Embryophyta</taxon>
        <taxon>Tracheophyta</taxon>
        <taxon>Spermatophyta</taxon>
        <taxon>Magnoliopsida</taxon>
        <taxon>Liliopsida</taxon>
        <taxon>Poales</taxon>
        <taxon>Poaceae</taxon>
        <taxon>PACMAD clade</taxon>
        <taxon>Panicoideae</taxon>
        <taxon>Andropogonodae</taxon>
        <taxon>Andropogoneae</taxon>
        <taxon>Saccharinae</taxon>
        <taxon>Miscanthus</taxon>
    </lineage>
</organism>
<dbReference type="PANTHER" id="PTHR11260:SF569">
    <property type="entry name" value="GLUTATHIONE TRANSFERASE"/>
    <property type="match status" value="1"/>
</dbReference>
<dbReference type="Gene3D" id="3.40.30.10">
    <property type="entry name" value="Glutaredoxin"/>
    <property type="match status" value="1"/>
</dbReference>
<evidence type="ECO:0000256" key="1">
    <source>
        <dbReference type="ARBA" id="ARBA00022679"/>
    </source>
</evidence>
<comment type="subcellular location">
    <subcellularLocation>
        <location evidence="3">Cytoplasm</location>
        <location evidence="3">Cytosol</location>
    </subcellularLocation>
</comment>
<dbReference type="InterPro" id="IPR036282">
    <property type="entry name" value="Glutathione-S-Trfase_C_sf"/>
</dbReference>
<dbReference type="EC" id="2.5.1.18" evidence="3"/>
<dbReference type="Pfam" id="PF13410">
    <property type="entry name" value="GST_C_2"/>
    <property type="match status" value="1"/>
</dbReference>
<keyword evidence="3" id="KW-0963">Cytoplasm</keyword>
<comment type="caution">
    <text evidence="6">The sequence shown here is derived from an EMBL/GenBank/DDBJ whole genome shotgun (WGS) entry which is preliminary data.</text>
</comment>
<comment type="similarity">
    <text evidence="3">Belongs to the GST superfamily.</text>
</comment>
<dbReference type="SFLD" id="SFLDG00358">
    <property type="entry name" value="Main_(cytGST)"/>
    <property type="match status" value="1"/>
</dbReference>
<dbReference type="SUPFAM" id="SSF52833">
    <property type="entry name" value="Thioredoxin-like"/>
    <property type="match status" value="1"/>
</dbReference>
<dbReference type="InterPro" id="IPR010987">
    <property type="entry name" value="Glutathione-S-Trfase_C-like"/>
</dbReference>
<dbReference type="InterPro" id="IPR040079">
    <property type="entry name" value="Glutathione_S-Trfase"/>
</dbReference>
<name>A0A811P5Y3_9POAL</name>
<evidence type="ECO:0000256" key="3">
    <source>
        <dbReference type="RuleBase" id="RU369102"/>
    </source>
</evidence>
<dbReference type="InterPro" id="IPR045073">
    <property type="entry name" value="Omega/Tau-like"/>
</dbReference>
<dbReference type="GO" id="GO:0006749">
    <property type="term" value="P:glutathione metabolic process"/>
    <property type="evidence" value="ECO:0007669"/>
    <property type="project" value="InterPro"/>
</dbReference>
<dbReference type="SFLD" id="SFLDG01152">
    <property type="entry name" value="Main.3:_Omega-_and_Tau-like"/>
    <property type="match status" value="1"/>
</dbReference>
<dbReference type="OrthoDB" id="4951845at2759"/>
<evidence type="ECO:0000313" key="7">
    <source>
        <dbReference type="Proteomes" id="UP000604825"/>
    </source>
</evidence>
<dbReference type="EMBL" id="CAJGYO010000006">
    <property type="protein sequence ID" value="CAD6234870.1"/>
    <property type="molecule type" value="Genomic_DNA"/>
</dbReference>
<accession>A0A811P5Y3</accession>
<dbReference type="AlphaFoldDB" id="A0A811P5Y3"/>
<reference evidence="6" key="1">
    <citation type="submission" date="2020-10" db="EMBL/GenBank/DDBJ databases">
        <authorList>
            <person name="Han B."/>
            <person name="Lu T."/>
            <person name="Zhao Q."/>
            <person name="Huang X."/>
            <person name="Zhao Y."/>
        </authorList>
    </citation>
    <scope>NUCLEOTIDE SEQUENCE</scope>
</reference>
<keyword evidence="1 3" id="KW-0808">Transferase</keyword>
<comment type="catalytic activity">
    <reaction evidence="2 3">
        <text>RX + glutathione = an S-substituted glutathione + a halide anion + H(+)</text>
        <dbReference type="Rhea" id="RHEA:16437"/>
        <dbReference type="ChEBI" id="CHEBI:15378"/>
        <dbReference type="ChEBI" id="CHEBI:16042"/>
        <dbReference type="ChEBI" id="CHEBI:17792"/>
        <dbReference type="ChEBI" id="CHEBI:57925"/>
        <dbReference type="ChEBI" id="CHEBI:90779"/>
        <dbReference type="EC" id="2.5.1.18"/>
    </reaction>
</comment>
<feature type="domain" description="GST C-terminal" evidence="5">
    <location>
        <begin position="87"/>
        <end position="220"/>
    </location>
</feature>
<dbReference type="InterPro" id="IPR036249">
    <property type="entry name" value="Thioredoxin-like_sf"/>
</dbReference>
<dbReference type="SUPFAM" id="SSF47616">
    <property type="entry name" value="GST C-terminal domain-like"/>
    <property type="match status" value="1"/>
</dbReference>
<protein>
    <recommendedName>
        <fullName evidence="3">Glutathione S-transferase</fullName>
        <ecNumber evidence="3">2.5.1.18</ecNumber>
    </recommendedName>
</protein>
<dbReference type="CDD" id="cd03058">
    <property type="entry name" value="GST_N_Tau"/>
    <property type="match status" value="1"/>
</dbReference>